<dbReference type="InterPro" id="IPR036412">
    <property type="entry name" value="HAD-like_sf"/>
</dbReference>
<evidence type="ECO:0000313" key="5">
    <source>
        <dbReference type="EMBL" id="MCE7507839.1"/>
    </source>
</evidence>
<dbReference type="InterPro" id="IPR050155">
    <property type="entry name" value="HAD-like_hydrolase_sf"/>
</dbReference>
<dbReference type="EMBL" id="JAJVKT010000004">
    <property type="protein sequence ID" value="MCE7507839.1"/>
    <property type="molecule type" value="Genomic_DNA"/>
</dbReference>
<dbReference type="SUPFAM" id="SSF56784">
    <property type="entry name" value="HAD-like"/>
    <property type="match status" value="1"/>
</dbReference>
<dbReference type="Gene3D" id="1.10.150.240">
    <property type="entry name" value="Putative phosphatase, domain 2"/>
    <property type="match status" value="1"/>
</dbReference>
<keyword evidence="6" id="KW-1185">Reference proteome</keyword>
<evidence type="ECO:0000313" key="6">
    <source>
        <dbReference type="Proteomes" id="UP001107961"/>
    </source>
</evidence>
<dbReference type="InterPro" id="IPR006439">
    <property type="entry name" value="HAD-SF_hydro_IA"/>
</dbReference>
<dbReference type="GO" id="GO:0005829">
    <property type="term" value="C:cytosol"/>
    <property type="evidence" value="ECO:0007669"/>
    <property type="project" value="TreeGrafter"/>
</dbReference>
<dbReference type="NCBIfam" id="TIGR01509">
    <property type="entry name" value="HAD-SF-IA-v3"/>
    <property type="match status" value="1"/>
</dbReference>
<dbReference type="RefSeq" id="WP_022996433.1">
    <property type="nucleotide sequence ID" value="NZ_CBDDTQ010000005.1"/>
</dbReference>
<evidence type="ECO:0000256" key="2">
    <source>
        <dbReference type="ARBA" id="ARBA00022801"/>
    </source>
</evidence>
<gene>
    <name evidence="5" type="ORF">LZG35_04270</name>
</gene>
<accession>A0A9Q3ZFC9</accession>
<dbReference type="SFLD" id="SFLDS00003">
    <property type="entry name" value="Haloacid_Dehalogenase"/>
    <property type="match status" value="1"/>
</dbReference>
<dbReference type="PANTHER" id="PTHR43434">
    <property type="entry name" value="PHOSPHOGLYCOLATE PHOSPHATASE"/>
    <property type="match status" value="1"/>
</dbReference>
<organism evidence="5 6">
    <name type="scientific">Alloalcanivorax xenomutans</name>
    <dbReference type="NCBI Taxonomy" id="1094342"/>
    <lineage>
        <taxon>Bacteria</taxon>
        <taxon>Pseudomonadati</taxon>
        <taxon>Pseudomonadota</taxon>
        <taxon>Gammaproteobacteria</taxon>
        <taxon>Oceanospirillales</taxon>
        <taxon>Alcanivoracaceae</taxon>
        <taxon>Alloalcanivorax</taxon>
    </lineage>
</organism>
<sequence>MTSLQAVYFDLDGTLIDTAPDFYSVLNNLLAEHGRPAVSYAAVRANVSNGARALTELGFGLGPEDDAFDNYLNQLLDAYAGHLAVDTRLFEGMADTLDWLDQHGLPWGIVTNKPERFTLPVLEGLGLATRVGAVICPDHVRQRKPDPEGLLMAAGRDGVNPVACLYVGDHLRDIQAGKNAGMATAVAAFGYIDADDDPRGWQADHLLERGDDLLPLLKTLTSGSLA</sequence>
<evidence type="ECO:0000256" key="4">
    <source>
        <dbReference type="ARBA" id="ARBA00023277"/>
    </source>
</evidence>
<dbReference type="Pfam" id="PF13419">
    <property type="entry name" value="HAD_2"/>
    <property type="match status" value="1"/>
</dbReference>
<keyword evidence="3" id="KW-0460">Magnesium</keyword>
<protein>
    <submittedName>
        <fullName evidence="5">HAD-IA family hydrolase</fullName>
    </submittedName>
</protein>
<dbReference type="GO" id="GO:0008967">
    <property type="term" value="F:phosphoglycolate phosphatase activity"/>
    <property type="evidence" value="ECO:0007669"/>
    <property type="project" value="TreeGrafter"/>
</dbReference>
<keyword evidence="4" id="KW-0119">Carbohydrate metabolism</keyword>
<evidence type="ECO:0000256" key="3">
    <source>
        <dbReference type="ARBA" id="ARBA00022842"/>
    </source>
</evidence>
<dbReference type="InterPro" id="IPR023198">
    <property type="entry name" value="PGP-like_dom2"/>
</dbReference>
<dbReference type="PANTHER" id="PTHR43434:SF23">
    <property type="entry name" value="PHOSPHOGLYCOLATE PHOSPHATASE"/>
    <property type="match status" value="1"/>
</dbReference>
<name>A0A9Q3ZFC9_9GAMM</name>
<evidence type="ECO:0000256" key="1">
    <source>
        <dbReference type="ARBA" id="ARBA00022723"/>
    </source>
</evidence>
<dbReference type="GO" id="GO:0046872">
    <property type="term" value="F:metal ion binding"/>
    <property type="evidence" value="ECO:0007669"/>
    <property type="project" value="UniProtKB-KW"/>
</dbReference>
<dbReference type="InterPro" id="IPR041492">
    <property type="entry name" value="HAD_2"/>
</dbReference>
<dbReference type="AlphaFoldDB" id="A0A9Q3ZFC9"/>
<dbReference type="Gene3D" id="3.40.50.1000">
    <property type="entry name" value="HAD superfamily/HAD-like"/>
    <property type="match status" value="1"/>
</dbReference>
<dbReference type="SFLD" id="SFLDG01129">
    <property type="entry name" value="C1.5:_HAD__Beta-PGM__Phosphata"/>
    <property type="match status" value="1"/>
</dbReference>
<dbReference type="SFLD" id="SFLDG01135">
    <property type="entry name" value="C1.5.6:_HAD__Beta-PGM__Phospha"/>
    <property type="match status" value="1"/>
</dbReference>
<dbReference type="NCBIfam" id="TIGR01549">
    <property type="entry name" value="HAD-SF-IA-v1"/>
    <property type="match status" value="1"/>
</dbReference>
<dbReference type="Proteomes" id="UP001107961">
    <property type="component" value="Unassembled WGS sequence"/>
</dbReference>
<comment type="caution">
    <text evidence="5">The sequence shown here is derived from an EMBL/GenBank/DDBJ whole genome shotgun (WGS) entry which is preliminary data.</text>
</comment>
<keyword evidence="1" id="KW-0479">Metal-binding</keyword>
<dbReference type="FunFam" id="3.40.50.1000:FF:000022">
    <property type="entry name" value="Phosphoglycolate phosphatase"/>
    <property type="match status" value="1"/>
</dbReference>
<proteinExistence type="predicted"/>
<dbReference type="InterPro" id="IPR023214">
    <property type="entry name" value="HAD_sf"/>
</dbReference>
<keyword evidence="2 5" id="KW-0378">Hydrolase</keyword>
<dbReference type="GO" id="GO:0006281">
    <property type="term" value="P:DNA repair"/>
    <property type="evidence" value="ECO:0007669"/>
    <property type="project" value="TreeGrafter"/>
</dbReference>
<dbReference type="KEGG" id="axe:P40_13850"/>
<reference evidence="5" key="1">
    <citation type="submission" date="2022-01" db="EMBL/GenBank/DDBJ databases">
        <authorList>
            <person name="Karlyshev A.V."/>
            <person name="Jaspars M."/>
        </authorList>
    </citation>
    <scope>NUCLEOTIDE SEQUENCE</scope>
    <source>
        <strain evidence="5">AGSA3-2</strain>
    </source>
</reference>